<dbReference type="Proteomes" id="UP001278766">
    <property type="component" value="Unassembled WGS sequence"/>
</dbReference>
<protein>
    <submittedName>
        <fullName evidence="2">Uncharacterized protein</fullName>
    </submittedName>
</protein>
<feature type="transmembrane region" description="Helical" evidence="1">
    <location>
        <begin position="397"/>
        <end position="418"/>
    </location>
</feature>
<keyword evidence="3" id="KW-1185">Reference proteome</keyword>
<gene>
    <name evidence="2" type="ORF">B0H64DRAFT_400473</name>
</gene>
<organism evidence="2 3">
    <name type="scientific">Chaetomium fimeti</name>
    <dbReference type="NCBI Taxonomy" id="1854472"/>
    <lineage>
        <taxon>Eukaryota</taxon>
        <taxon>Fungi</taxon>
        <taxon>Dikarya</taxon>
        <taxon>Ascomycota</taxon>
        <taxon>Pezizomycotina</taxon>
        <taxon>Sordariomycetes</taxon>
        <taxon>Sordariomycetidae</taxon>
        <taxon>Sordariales</taxon>
        <taxon>Chaetomiaceae</taxon>
        <taxon>Chaetomium</taxon>
    </lineage>
</organism>
<feature type="transmembrane region" description="Helical" evidence="1">
    <location>
        <begin position="438"/>
        <end position="462"/>
    </location>
</feature>
<feature type="transmembrane region" description="Helical" evidence="1">
    <location>
        <begin position="366"/>
        <end position="385"/>
    </location>
</feature>
<feature type="transmembrane region" description="Helical" evidence="1">
    <location>
        <begin position="285"/>
        <end position="303"/>
    </location>
</feature>
<evidence type="ECO:0000256" key="1">
    <source>
        <dbReference type="SAM" id="Phobius"/>
    </source>
</evidence>
<dbReference type="EMBL" id="JAUEPN010000005">
    <property type="protein sequence ID" value="KAK3294353.1"/>
    <property type="molecule type" value="Genomic_DNA"/>
</dbReference>
<name>A0AAE0HD69_9PEZI</name>
<reference evidence="2" key="2">
    <citation type="submission" date="2023-06" db="EMBL/GenBank/DDBJ databases">
        <authorList>
            <consortium name="Lawrence Berkeley National Laboratory"/>
            <person name="Haridas S."/>
            <person name="Hensen N."/>
            <person name="Bonometti L."/>
            <person name="Westerberg I."/>
            <person name="Brannstrom I.O."/>
            <person name="Guillou S."/>
            <person name="Cros-Aarteil S."/>
            <person name="Calhoun S."/>
            <person name="Kuo A."/>
            <person name="Mondo S."/>
            <person name="Pangilinan J."/>
            <person name="Riley R."/>
            <person name="Labutti K."/>
            <person name="Andreopoulos B."/>
            <person name="Lipzen A."/>
            <person name="Chen C."/>
            <person name="Yanf M."/>
            <person name="Daum C."/>
            <person name="Ng V."/>
            <person name="Clum A."/>
            <person name="Steindorff A."/>
            <person name="Ohm R."/>
            <person name="Martin F."/>
            <person name="Silar P."/>
            <person name="Natvig D."/>
            <person name="Lalanne C."/>
            <person name="Gautier V."/>
            <person name="Ament-Velasquez S.L."/>
            <person name="Kruys A."/>
            <person name="Hutchinson M.I."/>
            <person name="Powell A.J."/>
            <person name="Barry K."/>
            <person name="Miller A.N."/>
            <person name="Grigoriev I.V."/>
            <person name="Debuchy R."/>
            <person name="Gladieux P."/>
            <person name="Thoren M.H."/>
            <person name="Johannesson H."/>
        </authorList>
    </citation>
    <scope>NUCLEOTIDE SEQUENCE</scope>
    <source>
        <strain evidence="2">CBS 168.71</strain>
    </source>
</reference>
<feature type="transmembrane region" description="Helical" evidence="1">
    <location>
        <begin position="83"/>
        <end position="103"/>
    </location>
</feature>
<dbReference type="RefSeq" id="XP_062657867.1">
    <property type="nucleotide sequence ID" value="XM_062804069.1"/>
</dbReference>
<proteinExistence type="predicted"/>
<keyword evidence="1" id="KW-0472">Membrane</keyword>
<dbReference type="GeneID" id="87841017"/>
<feature type="transmembrane region" description="Helical" evidence="1">
    <location>
        <begin position="29"/>
        <end position="49"/>
    </location>
</feature>
<accession>A0AAE0HD69</accession>
<dbReference type="PANTHER" id="PTHR35043">
    <property type="entry name" value="TRANSCRIPTION FACTOR DOMAIN-CONTAINING PROTEIN"/>
    <property type="match status" value="1"/>
</dbReference>
<feature type="transmembrane region" description="Helical" evidence="1">
    <location>
        <begin position="255"/>
        <end position="273"/>
    </location>
</feature>
<dbReference type="AlphaFoldDB" id="A0AAE0HD69"/>
<sequence>MNTFQPQCTLPLEGPVFIQQPNVRSTLDIIWSSLAIILLCTWSILHLNVPPQVRPLPPPETFWQSCKRVFFEAWYPFCRKLKWLILTIFVPENIFGVALSEFWSACRCTRQIQEFQRGEKLEDEVEWTLTHSFYANMGGFVIKFAPEPAHPSDRMGGQGADTEHFLWAFIQRGLAGYKHLGAFDWNSHKTHYHLARRWIDEHQVQGHRRHPARALIGDTWTLSASQLLTARQTGIIKNFPAITMAAIDDKNKGDLVVKLLALGQVIWLIIQMCVRAHRQQPVSPVEVTALAYAGCSLFTYLLLLKKPQDVRTPTVVVAERSPTYDEFEQIMETAPKLHPFMNEEHQFTSYALPTSSVSAYRGYRDLMTAGLFGGLTVFGSLHLIAWNAHFPTENEQLLWRIFSLLVATLPILILASHALFGCLSARFPGLVVADGTGYFFVGVTGILLWLVMGISMVFFPLLRLGLLIEAFRSTYYLPPSAYLSTWASEIPHVG</sequence>
<keyword evidence="1" id="KW-0812">Transmembrane</keyword>
<dbReference type="PANTHER" id="PTHR35043:SF7">
    <property type="entry name" value="TRANSCRIPTION FACTOR DOMAIN-CONTAINING PROTEIN"/>
    <property type="match status" value="1"/>
</dbReference>
<reference evidence="2" key="1">
    <citation type="journal article" date="2023" name="Mol. Phylogenet. Evol.">
        <title>Genome-scale phylogeny and comparative genomics of the fungal order Sordariales.</title>
        <authorList>
            <person name="Hensen N."/>
            <person name="Bonometti L."/>
            <person name="Westerberg I."/>
            <person name="Brannstrom I.O."/>
            <person name="Guillou S."/>
            <person name="Cros-Aarteil S."/>
            <person name="Calhoun S."/>
            <person name="Haridas S."/>
            <person name="Kuo A."/>
            <person name="Mondo S."/>
            <person name="Pangilinan J."/>
            <person name="Riley R."/>
            <person name="LaButti K."/>
            <person name="Andreopoulos B."/>
            <person name="Lipzen A."/>
            <person name="Chen C."/>
            <person name="Yan M."/>
            <person name="Daum C."/>
            <person name="Ng V."/>
            <person name="Clum A."/>
            <person name="Steindorff A."/>
            <person name="Ohm R.A."/>
            <person name="Martin F."/>
            <person name="Silar P."/>
            <person name="Natvig D.O."/>
            <person name="Lalanne C."/>
            <person name="Gautier V."/>
            <person name="Ament-Velasquez S.L."/>
            <person name="Kruys A."/>
            <person name="Hutchinson M.I."/>
            <person name="Powell A.J."/>
            <person name="Barry K."/>
            <person name="Miller A.N."/>
            <person name="Grigoriev I.V."/>
            <person name="Debuchy R."/>
            <person name="Gladieux P."/>
            <person name="Hiltunen Thoren M."/>
            <person name="Johannesson H."/>
        </authorList>
    </citation>
    <scope>NUCLEOTIDE SEQUENCE</scope>
    <source>
        <strain evidence="2">CBS 168.71</strain>
    </source>
</reference>
<evidence type="ECO:0000313" key="3">
    <source>
        <dbReference type="Proteomes" id="UP001278766"/>
    </source>
</evidence>
<keyword evidence="1" id="KW-1133">Transmembrane helix</keyword>
<evidence type="ECO:0000313" key="2">
    <source>
        <dbReference type="EMBL" id="KAK3294353.1"/>
    </source>
</evidence>
<comment type="caution">
    <text evidence="2">The sequence shown here is derived from an EMBL/GenBank/DDBJ whole genome shotgun (WGS) entry which is preliminary data.</text>
</comment>